<protein>
    <recommendedName>
        <fullName evidence="12">Cytochrome P450</fullName>
    </recommendedName>
</protein>
<keyword evidence="11" id="KW-1185">Reference proteome</keyword>
<dbReference type="GO" id="GO:0020037">
    <property type="term" value="F:heme binding"/>
    <property type="evidence" value="ECO:0007669"/>
    <property type="project" value="InterPro"/>
</dbReference>
<comment type="cofactor">
    <cofactor evidence="1 8">
        <name>heme</name>
        <dbReference type="ChEBI" id="CHEBI:30413"/>
    </cofactor>
</comment>
<dbReference type="Gene3D" id="1.10.630.10">
    <property type="entry name" value="Cytochrome P450"/>
    <property type="match status" value="1"/>
</dbReference>
<dbReference type="InterPro" id="IPR001128">
    <property type="entry name" value="Cyt_P450"/>
</dbReference>
<dbReference type="AlphaFoldDB" id="A0AAN7ZEC3"/>
<evidence type="ECO:0000256" key="2">
    <source>
        <dbReference type="ARBA" id="ARBA00010617"/>
    </source>
</evidence>
<evidence type="ECO:0008006" key="12">
    <source>
        <dbReference type="Google" id="ProtNLM"/>
    </source>
</evidence>
<dbReference type="GO" id="GO:0005506">
    <property type="term" value="F:iron ion binding"/>
    <property type="evidence" value="ECO:0007669"/>
    <property type="project" value="InterPro"/>
</dbReference>
<keyword evidence="3 8" id="KW-0349">Heme</keyword>
<dbReference type="Pfam" id="PF00067">
    <property type="entry name" value="p450"/>
    <property type="match status" value="1"/>
</dbReference>
<dbReference type="PANTHER" id="PTHR24279:SF120">
    <property type="entry name" value="CYTOCHROME P450"/>
    <property type="match status" value="1"/>
</dbReference>
<comment type="similarity">
    <text evidence="2 9">Belongs to the cytochrome P450 family.</text>
</comment>
<keyword evidence="5 9" id="KW-0560">Oxidoreductase</keyword>
<dbReference type="CDD" id="cd11054">
    <property type="entry name" value="CYP24A1-like"/>
    <property type="match status" value="1"/>
</dbReference>
<evidence type="ECO:0000313" key="10">
    <source>
        <dbReference type="EMBL" id="KAK5642950.1"/>
    </source>
</evidence>
<dbReference type="PRINTS" id="PR00385">
    <property type="entry name" value="P450"/>
</dbReference>
<accession>A0AAN7ZEC3</accession>
<dbReference type="SUPFAM" id="SSF48264">
    <property type="entry name" value="Cytochrome P450"/>
    <property type="match status" value="1"/>
</dbReference>
<dbReference type="InterPro" id="IPR002401">
    <property type="entry name" value="Cyt_P450_E_grp-I"/>
</dbReference>
<sequence>MGKQQIKLFKQLPSLWKAPFIGHTYLFLPGGKYSTERLTEAISDISERLGPIFRLQMGGTNFVITTNADDTETLFRTEGKMPMRPSFPALIHYRKRKFNNWYKFRSGTTTLLKPNLVATYLKRQEQVSDIFLEYIDRKLTKEHILNDIYSHLLKFAIGSISVICPGYLFNCLDDKENGEDIMKASCNFMDGIYSTLIGPPLWKIYKTAGYRKLEEGHTIIYNKIKNNLESIKNVRAMPNVLKEQNPYMFSLLENKNLEWDDVVMLSLEIFLGGIDAVATTLSLTLHYLSHNDQIQAIARDDAINGNGNYPFLRACIKETLRLSPTAGANSRFLVKATDIGGYQIPAGTLVLAFSSITCRSMQYFDEPLVYKPQRWLRKSNQNVHPFASLPFGYGPRMCPGKRVAEQEMIILIRKILASYKISSSEDPNIGMIYRMNRIPDRPISLKFVNTNC</sequence>
<keyword evidence="4 8" id="KW-0479">Metal-binding</keyword>
<evidence type="ECO:0000256" key="1">
    <source>
        <dbReference type="ARBA" id="ARBA00001971"/>
    </source>
</evidence>
<dbReference type="InterPro" id="IPR050479">
    <property type="entry name" value="CYP11_CYP27_families"/>
</dbReference>
<evidence type="ECO:0000256" key="4">
    <source>
        <dbReference type="ARBA" id="ARBA00022723"/>
    </source>
</evidence>
<dbReference type="InterPro" id="IPR036396">
    <property type="entry name" value="Cyt_P450_sf"/>
</dbReference>
<name>A0AAN7ZEC3_9COLE</name>
<comment type="caution">
    <text evidence="10">The sequence shown here is derived from an EMBL/GenBank/DDBJ whole genome shotgun (WGS) entry which is preliminary data.</text>
</comment>
<keyword evidence="6 8" id="KW-0408">Iron</keyword>
<evidence type="ECO:0000256" key="8">
    <source>
        <dbReference type="PIRSR" id="PIRSR602401-1"/>
    </source>
</evidence>
<gene>
    <name evidence="10" type="ORF">RI129_009117</name>
</gene>
<feature type="binding site" description="axial binding residue" evidence="8">
    <location>
        <position position="398"/>
    </location>
    <ligand>
        <name>heme</name>
        <dbReference type="ChEBI" id="CHEBI:30413"/>
    </ligand>
    <ligandPart>
        <name>Fe</name>
        <dbReference type="ChEBI" id="CHEBI:18248"/>
    </ligandPart>
</feature>
<dbReference type="Proteomes" id="UP001329430">
    <property type="component" value="Chromosome 6"/>
</dbReference>
<evidence type="ECO:0000256" key="3">
    <source>
        <dbReference type="ARBA" id="ARBA00022617"/>
    </source>
</evidence>
<dbReference type="InterPro" id="IPR017972">
    <property type="entry name" value="Cyt_P450_CS"/>
</dbReference>
<evidence type="ECO:0000256" key="7">
    <source>
        <dbReference type="ARBA" id="ARBA00023033"/>
    </source>
</evidence>
<dbReference type="EMBL" id="JAVRBK010000006">
    <property type="protein sequence ID" value="KAK5642950.1"/>
    <property type="molecule type" value="Genomic_DNA"/>
</dbReference>
<keyword evidence="7 9" id="KW-0503">Monooxygenase</keyword>
<dbReference type="PANTHER" id="PTHR24279">
    <property type="entry name" value="CYTOCHROME P450"/>
    <property type="match status" value="1"/>
</dbReference>
<evidence type="ECO:0000256" key="5">
    <source>
        <dbReference type="ARBA" id="ARBA00023002"/>
    </source>
</evidence>
<evidence type="ECO:0000256" key="6">
    <source>
        <dbReference type="ARBA" id="ARBA00023004"/>
    </source>
</evidence>
<dbReference type="PROSITE" id="PS00086">
    <property type="entry name" value="CYTOCHROME_P450"/>
    <property type="match status" value="1"/>
</dbReference>
<organism evidence="10 11">
    <name type="scientific">Pyrocoelia pectoralis</name>
    <dbReference type="NCBI Taxonomy" id="417401"/>
    <lineage>
        <taxon>Eukaryota</taxon>
        <taxon>Metazoa</taxon>
        <taxon>Ecdysozoa</taxon>
        <taxon>Arthropoda</taxon>
        <taxon>Hexapoda</taxon>
        <taxon>Insecta</taxon>
        <taxon>Pterygota</taxon>
        <taxon>Neoptera</taxon>
        <taxon>Endopterygota</taxon>
        <taxon>Coleoptera</taxon>
        <taxon>Polyphaga</taxon>
        <taxon>Elateriformia</taxon>
        <taxon>Elateroidea</taxon>
        <taxon>Lampyridae</taxon>
        <taxon>Lampyrinae</taxon>
        <taxon>Pyrocoelia</taxon>
    </lineage>
</organism>
<evidence type="ECO:0000256" key="9">
    <source>
        <dbReference type="RuleBase" id="RU000461"/>
    </source>
</evidence>
<dbReference type="PRINTS" id="PR00463">
    <property type="entry name" value="EP450I"/>
</dbReference>
<proteinExistence type="inferred from homology"/>
<reference evidence="10 11" key="1">
    <citation type="journal article" date="2024" name="Insects">
        <title>An Improved Chromosome-Level Genome Assembly of the Firefly Pyrocoelia pectoralis.</title>
        <authorList>
            <person name="Fu X."/>
            <person name="Meyer-Rochow V.B."/>
            <person name="Ballantyne L."/>
            <person name="Zhu X."/>
        </authorList>
    </citation>
    <scope>NUCLEOTIDE SEQUENCE [LARGE SCALE GENOMIC DNA]</scope>
    <source>
        <strain evidence="10">XCY_ONT2</strain>
    </source>
</reference>
<dbReference type="GO" id="GO:0016705">
    <property type="term" value="F:oxidoreductase activity, acting on paired donors, with incorporation or reduction of molecular oxygen"/>
    <property type="evidence" value="ECO:0007669"/>
    <property type="project" value="InterPro"/>
</dbReference>
<evidence type="ECO:0000313" key="11">
    <source>
        <dbReference type="Proteomes" id="UP001329430"/>
    </source>
</evidence>
<dbReference type="GO" id="GO:0004497">
    <property type="term" value="F:monooxygenase activity"/>
    <property type="evidence" value="ECO:0007669"/>
    <property type="project" value="UniProtKB-KW"/>
</dbReference>